<feature type="domain" description="Putative sensor" evidence="2">
    <location>
        <begin position="119"/>
        <end position="301"/>
    </location>
</feature>
<protein>
    <submittedName>
        <fullName evidence="3">Sensor domain-containing protein</fullName>
    </submittedName>
</protein>
<name>A0ABX7REH1_9GAMM</name>
<feature type="transmembrane region" description="Helical" evidence="1">
    <location>
        <begin position="266"/>
        <end position="290"/>
    </location>
</feature>
<dbReference type="InterPro" id="IPR025828">
    <property type="entry name" value="Put_sensor_dom"/>
</dbReference>
<keyword evidence="1" id="KW-0472">Membrane</keyword>
<feature type="transmembrane region" description="Helical" evidence="1">
    <location>
        <begin position="114"/>
        <end position="132"/>
    </location>
</feature>
<feature type="transmembrane region" description="Helical" evidence="1">
    <location>
        <begin position="221"/>
        <end position="246"/>
    </location>
</feature>
<reference evidence="3 4" key="1">
    <citation type="submission" date="2021-02" db="EMBL/GenBank/DDBJ databases">
        <title>Lysobacter arenosi sp. nov., isolated from soil of gangwondo yeongwol, south Korea.</title>
        <authorList>
            <person name="Kim K.R."/>
            <person name="Kim K.H."/>
            <person name="Jeon C.O."/>
        </authorList>
    </citation>
    <scope>NUCLEOTIDE SEQUENCE [LARGE SCALE GENOMIC DNA]</scope>
    <source>
        <strain evidence="3 4">R7</strain>
    </source>
</reference>
<proteinExistence type="predicted"/>
<accession>A0ABX7REH1</accession>
<dbReference type="RefSeq" id="WP_200609476.1">
    <property type="nucleotide sequence ID" value="NZ_CP071517.1"/>
</dbReference>
<dbReference type="Proteomes" id="UP000663400">
    <property type="component" value="Chromosome"/>
</dbReference>
<keyword evidence="1" id="KW-0812">Transmembrane</keyword>
<gene>
    <name evidence="3" type="ORF">HIV01_008110</name>
</gene>
<dbReference type="EMBL" id="CP071517">
    <property type="protein sequence ID" value="QSX76425.1"/>
    <property type="molecule type" value="Genomic_DNA"/>
</dbReference>
<dbReference type="Pfam" id="PF13796">
    <property type="entry name" value="Sensor"/>
    <property type="match status" value="1"/>
</dbReference>
<evidence type="ECO:0000313" key="3">
    <source>
        <dbReference type="EMBL" id="QSX76425.1"/>
    </source>
</evidence>
<evidence type="ECO:0000313" key="4">
    <source>
        <dbReference type="Proteomes" id="UP000663400"/>
    </source>
</evidence>
<keyword evidence="4" id="KW-1185">Reference proteome</keyword>
<feature type="transmembrane region" description="Helical" evidence="1">
    <location>
        <begin position="138"/>
        <end position="158"/>
    </location>
</feature>
<organism evidence="3 4">
    <name type="scientific">Lysobacter arenosi</name>
    <dbReference type="NCBI Taxonomy" id="2795387"/>
    <lineage>
        <taxon>Bacteria</taxon>
        <taxon>Pseudomonadati</taxon>
        <taxon>Pseudomonadota</taxon>
        <taxon>Gammaproteobacteria</taxon>
        <taxon>Lysobacterales</taxon>
        <taxon>Lysobacteraceae</taxon>
        <taxon>Lysobacter</taxon>
    </lineage>
</organism>
<sequence length="308" mass="33831">MNAFNSSTAGLPSTIPEYLEHLRRSLAGADPALVQDALYDAEEYLRSELAENPGKSEADVIVAVASSYGAPDEVADIYRDTEVKVQTALRPPAPPPRKSLLGQFFGVIAEPRTYGALFYMLLSLATGIFYFTWVVTGISLSAGLGVLIIGIPFVILYFGSVKMLSLVEGRIVETMLGERMPRRPLYGTRGQPLLERIKDLFIDPRTWATQLYFLMMLPLGILYFVVTVAGLTVSLSMIAAPIALLLGFGSHLYVDDIMVFGAAEPWLWPLTIVGGVLLLFATMHLVRLFGQMHGLLAKHMLVKTAQYN</sequence>
<evidence type="ECO:0000256" key="1">
    <source>
        <dbReference type="SAM" id="Phobius"/>
    </source>
</evidence>
<keyword evidence="1" id="KW-1133">Transmembrane helix</keyword>
<evidence type="ECO:0000259" key="2">
    <source>
        <dbReference type="Pfam" id="PF13796"/>
    </source>
</evidence>